<accession>A0ABU8YT90</accession>
<proteinExistence type="predicted"/>
<name>A0ABU8YT90_9CYAN</name>
<dbReference type="EMBL" id="JBBLXS010000378">
    <property type="protein sequence ID" value="MEK0187547.1"/>
    <property type="molecule type" value="Genomic_DNA"/>
</dbReference>
<sequence length="132" mass="14836">MPHSADCPKGRSQLFTFSRRELFPKIASTALLCFAPHRQSAIQLPAKYPAPSFGIGDRVASHWSVGSYEDNDRDWDSDAPPPEIGEIVGICWHPIHQHWKYQINWVSGSGDDWMYPCFDEYLCDGSGLGVLP</sequence>
<keyword evidence="2" id="KW-1185">Reference proteome</keyword>
<comment type="caution">
    <text evidence="1">The sequence shown here is derived from an EMBL/GenBank/DDBJ whole genome shotgun (WGS) entry which is preliminary data.</text>
</comment>
<gene>
    <name evidence="1" type="ORF">WMG39_22210</name>
</gene>
<evidence type="ECO:0000313" key="2">
    <source>
        <dbReference type="Proteomes" id="UP001384579"/>
    </source>
</evidence>
<evidence type="ECO:0000313" key="1">
    <source>
        <dbReference type="EMBL" id="MEK0187547.1"/>
    </source>
</evidence>
<reference evidence="1 2" key="1">
    <citation type="journal article" date="2020" name="Harmful Algae">
        <title>Molecular and morphological characterization of a novel dihydroanatoxin-a producing Microcoleus species (cyanobacteria) from the Russian River, California, USA.</title>
        <authorList>
            <person name="Conklin K.Y."/>
            <person name="Stancheva R."/>
            <person name="Otten T.G."/>
            <person name="Fadness R."/>
            <person name="Boyer G.L."/>
            <person name="Read B."/>
            <person name="Zhang X."/>
            <person name="Sheath R.G."/>
        </authorList>
    </citation>
    <scope>NUCLEOTIDE SEQUENCE [LARGE SCALE GENOMIC DNA]</scope>
    <source>
        <strain evidence="1 2">PTRS2</strain>
    </source>
</reference>
<dbReference type="Proteomes" id="UP001384579">
    <property type="component" value="Unassembled WGS sequence"/>
</dbReference>
<protein>
    <submittedName>
        <fullName evidence="1">Uncharacterized protein</fullName>
    </submittedName>
</protein>
<dbReference type="RefSeq" id="WP_340525058.1">
    <property type="nucleotide sequence ID" value="NZ_JBBLXS010000378.1"/>
</dbReference>
<organism evidence="1 2">
    <name type="scientific">Microcoleus anatoxicus PTRS2</name>
    <dbReference type="NCBI Taxonomy" id="2705321"/>
    <lineage>
        <taxon>Bacteria</taxon>
        <taxon>Bacillati</taxon>
        <taxon>Cyanobacteriota</taxon>
        <taxon>Cyanophyceae</taxon>
        <taxon>Oscillatoriophycideae</taxon>
        <taxon>Oscillatoriales</taxon>
        <taxon>Microcoleaceae</taxon>
        <taxon>Microcoleus</taxon>
        <taxon>Microcoleus anatoxicus</taxon>
    </lineage>
</organism>